<feature type="compositionally biased region" description="Low complexity" evidence="11">
    <location>
        <begin position="1554"/>
        <end position="1564"/>
    </location>
</feature>
<dbReference type="InterPro" id="IPR000048">
    <property type="entry name" value="IQ_motif_EF-hand-BS"/>
</dbReference>
<dbReference type="RefSeq" id="XP_008862106.1">
    <property type="nucleotide sequence ID" value="XM_008863884.1"/>
</dbReference>
<feature type="compositionally biased region" description="Basic and acidic residues" evidence="11">
    <location>
        <begin position="1403"/>
        <end position="1417"/>
    </location>
</feature>
<evidence type="ECO:0000256" key="6">
    <source>
        <dbReference type="ARBA" id="ARBA00022729"/>
    </source>
</evidence>
<feature type="region of interest" description="Disordered" evidence="11">
    <location>
        <begin position="1371"/>
        <end position="1468"/>
    </location>
</feature>
<feature type="compositionally biased region" description="Polar residues" evidence="11">
    <location>
        <begin position="76"/>
        <end position="86"/>
    </location>
</feature>
<keyword evidence="7" id="KW-0106">Calcium</keyword>
<evidence type="ECO:0000256" key="11">
    <source>
        <dbReference type="SAM" id="MobiDB-lite"/>
    </source>
</evidence>
<dbReference type="InterPro" id="IPR036020">
    <property type="entry name" value="WW_dom_sf"/>
</dbReference>
<dbReference type="InterPro" id="IPR000315">
    <property type="entry name" value="Znf_B-box"/>
</dbReference>
<evidence type="ECO:0000256" key="9">
    <source>
        <dbReference type="ARBA" id="ARBA00039895"/>
    </source>
</evidence>
<evidence type="ECO:0000256" key="8">
    <source>
        <dbReference type="ARBA" id="ARBA00023239"/>
    </source>
</evidence>
<feature type="domain" description="WW" evidence="12">
    <location>
        <begin position="1714"/>
        <end position="1745"/>
    </location>
</feature>
<evidence type="ECO:0000259" key="12">
    <source>
        <dbReference type="PROSITE" id="PS50020"/>
    </source>
</evidence>
<dbReference type="CDD" id="cd00201">
    <property type="entry name" value="WW"/>
    <property type="match status" value="1"/>
</dbReference>
<sequence length="1745" mass="199623">MSSMQQLMEHLRKIESGKPTNTRVLRTFQERHCADMTGEVTCTDGNIEATINPHDIYSLLSQGKVPRKSKQAVPNKKTSSKTTQRRSVAPPAIVVPLDVRRDTLHSQMAHLLLPQPQLTTASIVPQPVTPPKLTAAPINSAIQMQLSREQAVEVKALRQASDKVAATLSTAQAIIPLSFLLERNLKTLCQSKAGAIIQAAFHTFMLHFYVDAWQHWKAFVGASREAERVAAASLLARVYRGHRTRKACIFLRTELAGLDSMRTTAIAQIVSRRFKAALIIQMCFRRHRLHLRKKEVAARHAAATRIQRLAVYNKQRAMALARMLLDVRKIHGALMLQKLWRGHCGRRLSARRRVQVRLAKRLEKLSQPEHAIAHRFEAQGAAFRIQGQARRWLQRRRGRAAREAIREARAKEKMRMLLIRYILRFKRRQRRRQIAADHAIRTKAARLIQRCILQWIQRRKWKLLRMARRKRERQARMALKAKQMNRTHRDNVKVPFRAAATAWKTLTRTLGGTKTNTKDVAAICIQRAWRCAKKRHLAYLKTLYTKLDKAAEKRQQLHRHVTRIQKLWRGRRDRKKCRFLWLDKVTRHALAKWKRRRAIRRDAAATIIQTKFRVMRAKIVSEAVAHMLRRQNAAATSIQRLVRGRQAVHTVQRQREYCRRRDETMRFCHMCLERCVKFRLDFLVIQSLEGNMGDLVKYPLWLKDPGLIHRDDISFPIFQIMFADYSGMKRDLWATQTAKSFAALRLDRSKFVKVFREAFASSDRLMDITSEADRVLAKLKAHPSQSRSSLTFPDFVFGMQEMAKLQIKSKKAIDDDAKVLHLFWKHLAVSKWSKKSKGPDEMRAYVLAWLDDQARCIQHMARRKQYQERGYILMDLKRKEWQEMRAQAAARTIQCLFRTRASRAYMRKLMQTVFRKYIDAASGLPYWTNPRTGYSTWKKPSILGKGDVDSPAIPMADDATEYALQCENCNIHPVQEMCFHCDEKTCLDCFSMLHAKGKMATHPHARIPTCVSCLYQVATRYCAACKENYCDNCMAYLHTKGTMVDHVSGPLMLLCVDCRGKRAVRVHCHTCNKDVCKSCAQFHPPEYCHTEPRPFESFPVENERQRLDMIRANEIFAENKRLQDANDLEALQIKCAMRIQRGWRRKVNCTSGMMQLIELHKAQQTNWEKVKRDRNRERQVVYRVKGLFGKAEALETDTPTQKILRRLNIFTRHQIEARAHALNIAVDEYVHLGVLLPGVASVAEGSDQIETSEDLRGWLVPAQALRIQGHVVYAQVVESIGETFVQLSAPFNHPSVVKSPLYSVEFSLDHPTKLKHVAAHAVKVRNFKECKAVTNSLRHVGKAAQSLSHRFDEDSFLGRVLTGTAQRIQKSLQRQKFNQSKREREISMLSMQRSSRDRHVHSLRREQSQRWEEETTQRRASIRRTESAGWTAQPVSASGPSIDTGIRDSSPLPPPATDTHPASPVSAADGPAFAALTEFMPPSSSVHLDEVASYPAMTPSIPIETNTDGRYPLKDGTPMDATSQTPLKDSPLHAESTAAPSNHVDLASTYLDGPSSYSPSAAASNDVSAPPHELSTDTMAMYGTQQPDSGTLATTESVSYSYPQTYDDTAYASQSYAHYQQSWDPYAPGAGDDLLCASPIDPPQGNDELDYAQYSYDPGQGYTNDEHQGYELQDGYQAYYDSYDQAYDQQSYSYQPDNMEPYDRTDAYAEDPAAPVDSDWQEAHDPASGLVYYYNSRTGESVWQT</sequence>
<proteinExistence type="predicted"/>
<dbReference type="PROSITE" id="PS50119">
    <property type="entry name" value="ZF_BBOX"/>
    <property type="match status" value="1"/>
</dbReference>
<dbReference type="GO" id="GO:0008270">
    <property type="term" value="F:zinc ion binding"/>
    <property type="evidence" value="ECO:0007669"/>
    <property type="project" value="UniProtKB-KW"/>
</dbReference>
<dbReference type="InterPro" id="IPR001202">
    <property type="entry name" value="WW_dom"/>
</dbReference>
<dbReference type="SMART" id="SM00456">
    <property type="entry name" value="WW"/>
    <property type="match status" value="2"/>
</dbReference>
<organism evidence="14">
    <name type="scientific">Aphanomyces invadans</name>
    <dbReference type="NCBI Taxonomy" id="157072"/>
    <lineage>
        <taxon>Eukaryota</taxon>
        <taxon>Sar</taxon>
        <taxon>Stramenopiles</taxon>
        <taxon>Oomycota</taxon>
        <taxon>Saprolegniomycetes</taxon>
        <taxon>Saprolegniales</taxon>
        <taxon>Verrucalvaceae</taxon>
        <taxon>Aphanomyces</taxon>
    </lineage>
</organism>
<dbReference type="EMBL" id="KI913953">
    <property type="protein sequence ID" value="ETW08301.1"/>
    <property type="molecule type" value="Genomic_DNA"/>
</dbReference>
<dbReference type="InterPro" id="IPR004898">
    <property type="entry name" value="Pectate_lyase_PlyH/PlyE-like"/>
</dbReference>
<comment type="cofactor">
    <cofactor evidence="2">
        <name>Ca(2+)</name>
        <dbReference type="ChEBI" id="CHEBI:29108"/>
    </cofactor>
</comment>
<reference evidence="14" key="1">
    <citation type="submission" date="2013-12" db="EMBL/GenBank/DDBJ databases">
        <title>The Genome Sequence of Aphanomyces invadans NJM9701.</title>
        <authorList>
            <consortium name="The Broad Institute Genomics Platform"/>
            <person name="Russ C."/>
            <person name="Tyler B."/>
            <person name="van West P."/>
            <person name="Dieguez-Uribeondo J."/>
            <person name="Young S.K."/>
            <person name="Zeng Q."/>
            <person name="Gargeya S."/>
            <person name="Fitzgerald M."/>
            <person name="Abouelleil A."/>
            <person name="Alvarado L."/>
            <person name="Chapman S.B."/>
            <person name="Gainer-Dewar J."/>
            <person name="Goldberg J."/>
            <person name="Griggs A."/>
            <person name="Gujja S."/>
            <person name="Hansen M."/>
            <person name="Howarth C."/>
            <person name="Imamovic A."/>
            <person name="Ireland A."/>
            <person name="Larimer J."/>
            <person name="McCowan C."/>
            <person name="Murphy C."/>
            <person name="Pearson M."/>
            <person name="Poon T.W."/>
            <person name="Priest M."/>
            <person name="Roberts A."/>
            <person name="Saif S."/>
            <person name="Shea T."/>
            <person name="Sykes S."/>
            <person name="Wortman J."/>
            <person name="Nusbaum C."/>
            <person name="Birren B."/>
        </authorList>
    </citation>
    <scope>NUCLEOTIDE SEQUENCE [LARGE SCALE GENOMIC DNA]</scope>
    <source>
        <strain evidence="14">NJM9701</strain>
    </source>
</reference>
<evidence type="ECO:0000256" key="5">
    <source>
        <dbReference type="ARBA" id="ARBA00022525"/>
    </source>
</evidence>
<dbReference type="SUPFAM" id="SSF51045">
    <property type="entry name" value="WW domain"/>
    <property type="match status" value="1"/>
</dbReference>
<feature type="region of interest" description="Disordered" evidence="11">
    <location>
        <begin position="63"/>
        <end position="89"/>
    </location>
</feature>
<protein>
    <recommendedName>
        <fullName evidence="9">Probable pectate lyase F</fullName>
        <ecNumber evidence="4">4.2.2.2</ecNumber>
    </recommendedName>
</protein>
<evidence type="ECO:0000256" key="10">
    <source>
        <dbReference type="PROSITE-ProRule" id="PRU00024"/>
    </source>
</evidence>
<keyword evidence="10" id="KW-0863">Zinc-finger</keyword>
<feature type="compositionally biased region" description="Polar residues" evidence="11">
    <location>
        <begin position="1428"/>
        <end position="1441"/>
    </location>
</feature>
<dbReference type="VEuPathDB" id="FungiDB:H310_00919"/>
<dbReference type="GeneID" id="20077969"/>
<evidence type="ECO:0000256" key="2">
    <source>
        <dbReference type="ARBA" id="ARBA00001913"/>
    </source>
</evidence>
<evidence type="ECO:0000256" key="1">
    <source>
        <dbReference type="ARBA" id="ARBA00000695"/>
    </source>
</evidence>
<evidence type="ECO:0000313" key="14">
    <source>
        <dbReference type="EMBL" id="ETW08301.1"/>
    </source>
</evidence>
<dbReference type="GO" id="GO:0045490">
    <property type="term" value="P:pectin catabolic process"/>
    <property type="evidence" value="ECO:0007669"/>
    <property type="project" value="TreeGrafter"/>
</dbReference>
<keyword evidence="8" id="KW-0456">Lyase</keyword>
<accession>A0A024UPC6</accession>
<feature type="domain" description="B box-type" evidence="13">
    <location>
        <begin position="1005"/>
        <end position="1051"/>
    </location>
</feature>
<dbReference type="PROSITE" id="PS50020">
    <property type="entry name" value="WW_DOMAIN_2"/>
    <property type="match status" value="1"/>
</dbReference>
<dbReference type="SMART" id="SM00015">
    <property type="entry name" value="IQ"/>
    <property type="match status" value="7"/>
</dbReference>
<evidence type="ECO:0000256" key="4">
    <source>
        <dbReference type="ARBA" id="ARBA00012272"/>
    </source>
</evidence>
<evidence type="ECO:0000256" key="7">
    <source>
        <dbReference type="ARBA" id="ARBA00022837"/>
    </source>
</evidence>
<dbReference type="Pfam" id="PF00397">
    <property type="entry name" value="WW"/>
    <property type="match status" value="1"/>
</dbReference>
<keyword evidence="6" id="KW-0732">Signal</keyword>
<comment type="catalytic activity">
    <reaction evidence="1">
        <text>Eliminative cleavage of (1-&gt;4)-alpha-D-galacturonan to give oligosaccharides with 4-deoxy-alpha-D-galact-4-enuronosyl groups at their non-reducing ends.</text>
        <dbReference type="EC" id="4.2.2.2"/>
    </reaction>
</comment>
<dbReference type="OrthoDB" id="168235at2759"/>
<dbReference type="eggNOG" id="ENOG502SJEP">
    <property type="taxonomic scope" value="Eukaryota"/>
</dbReference>
<dbReference type="CDD" id="cd19757">
    <property type="entry name" value="Bbox1"/>
    <property type="match status" value="1"/>
</dbReference>
<keyword evidence="10" id="KW-0862">Zinc</keyword>
<evidence type="ECO:0000259" key="13">
    <source>
        <dbReference type="PROSITE" id="PS50119"/>
    </source>
</evidence>
<gene>
    <name evidence="14" type="ORF">H310_00919</name>
</gene>
<comment type="subcellular location">
    <subcellularLocation>
        <location evidence="3">Secreted</location>
    </subcellularLocation>
</comment>
<dbReference type="Gene3D" id="2.20.70.10">
    <property type="match status" value="1"/>
</dbReference>
<dbReference type="GO" id="GO:0005576">
    <property type="term" value="C:extracellular region"/>
    <property type="evidence" value="ECO:0007669"/>
    <property type="project" value="UniProtKB-SubCell"/>
</dbReference>
<feature type="region of interest" description="Disordered" evidence="11">
    <location>
        <begin position="1499"/>
        <end position="1572"/>
    </location>
</feature>
<evidence type="ECO:0000256" key="3">
    <source>
        <dbReference type="ARBA" id="ARBA00004613"/>
    </source>
</evidence>
<dbReference type="PANTHER" id="PTHR33407">
    <property type="entry name" value="PECTATE LYASE F-RELATED"/>
    <property type="match status" value="1"/>
</dbReference>
<keyword evidence="10" id="KW-0479">Metal-binding</keyword>
<name>A0A024UPC6_9STRA</name>
<dbReference type="PANTHER" id="PTHR33407:SF9">
    <property type="entry name" value="PECTATE LYASE F-RELATED"/>
    <property type="match status" value="1"/>
</dbReference>
<feature type="region of interest" description="Disordered" evidence="11">
    <location>
        <begin position="1"/>
        <end position="22"/>
    </location>
</feature>
<dbReference type="PROSITE" id="PS50096">
    <property type="entry name" value="IQ"/>
    <property type="match status" value="4"/>
</dbReference>
<keyword evidence="5" id="KW-0964">Secreted</keyword>
<dbReference type="EC" id="4.2.2.2" evidence="4"/>
<dbReference type="GO" id="GO:0030570">
    <property type="term" value="F:pectate lyase activity"/>
    <property type="evidence" value="ECO:0007669"/>
    <property type="project" value="UniProtKB-EC"/>
</dbReference>